<gene>
    <name evidence="13" type="ORF">BaRGS_00026140</name>
</gene>
<evidence type="ECO:0000313" key="14">
    <source>
        <dbReference type="Proteomes" id="UP001519460"/>
    </source>
</evidence>
<feature type="compositionally biased region" description="Low complexity" evidence="9">
    <location>
        <begin position="137"/>
        <end position="153"/>
    </location>
</feature>
<reference evidence="13 14" key="1">
    <citation type="journal article" date="2023" name="Sci. Data">
        <title>Genome assembly of the Korean intertidal mud-creeper Batillaria attramentaria.</title>
        <authorList>
            <person name="Patra A.K."/>
            <person name="Ho P.T."/>
            <person name="Jun S."/>
            <person name="Lee S.J."/>
            <person name="Kim Y."/>
            <person name="Won Y.J."/>
        </authorList>
    </citation>
    <scope>NUCLEOTIDE SEQUENCE [LARGE SCALE GENOMIC DNA]</scope>
    <source>
        <strain evidence="13">Wonlab-2016</strain>
    </source>
</reference>
<dbReference type="PRINTS" id="PR00376">
    <property type="entry name" value="IL1BCENZYME"/>
</dbReference>
<dbReference type="Pfam" id="PF00619">
    <property type="entry name" value="CARD"/>
    <property type="match status" value="1"/>
</dbReference>
<evidence type="ECO:0000313" key="13">
    <source>
        <dbReference type="EMBL" id="KAK7482641.1"/>
    </source>
</evidence>
<keyword evidence="6" id="KW-0865">Zymogen</keyword>
<feature type="region of interest" description="Disordered" evidence="9">
    <location>
        <begin position="134"/>
        <end position="157"/>
    </location>
</feature>
<feature type="compositionally biased region" description="Polar residues" evidence="9">
    <location>
        <begin position="382"/>
        <end position="393"/>
    </location>
</feature>
<comment type="caution">
    <text evidence="13">The sequence shown here is derived from an EMBL/GenBank/DDBJ whole genome shotgun (WGS) entry which is preliminary data.</text>
</comment>
<protein>
    <recommendedName>
        <fullName evidence="15">Caspase-2</fullName>
    </recommendedName>
</protein>
<dbReference type="InterPro" id="IPR011600">
    <property type="entry name" value="Pept_C14_caspase"/>
</dbReference>
<dbReference type="AlphaFoldDB" id="A0ABD0K719"/>
<evidence type="ECO:0000256" key="4">
    <source>
        <dbReference type="ARBA" id="ARBA00022801"/>
    </source>
</evidence>
<dbReference type="Pfam" id="PF00656">
    <property type="entry name" value="Peptidase_C14"/>
    <property type="match status" value="1"/>
</dbReference>
<organism evidence="13 14">
    <name type="scientific">Batillaria attramentaria</name>
    <dbReference type="NCBI Taxonomy" id="370345"/>
    <lineage>
        <taxon>Eukaryota</taxon>
        <taxon>Metazoa</taxon>
        <taxon>Spiralia</taxon>
        <taxon>Lophotrochozoa</taxon>
        <taxon>Mollusca</taxon>
        <taxon>Gastropoda</taxon>
        <taxon>Caenogastropoda</taxon>
        <taxon>Sorbeoconcha</taxon>
        <taxon>Cerithioidea</taxon>
        <taxon>Batillariidae</taxon>
        <taxon>Batillaria</taxon>
    </lineage>
</organism>
<feature type="compositionally biased region" description="Low complexity" evidence="9">
    <location>
        <begin position="400"/>
        <end position="410"/>
    </location>
</feature>
<dbReference type="EMBL" id="JACVVK020000241">
    <property type="protein sequence ID" value="KAK7482641.1"/>
    <property type="molecule type" value="Genomic_DNA"/>
</dbReference>
<proteinExistence type="inferred from homology"/>
<name>A0ABD0K719_9CAEN</name>
<evidence type="ECO:0000259" key="10">
    <source>
        <dbReference type="PROSITE" id="PS50207"/>
    </source>
</evidence>
<evidence type="ECO:0008006" key="15">
    <source>
        <dbReference type="Google" id="ProtNLM"/>
    </source>
</evidence>
<dbReference type="SUPFAM" id="SSF52129">
    <property type="entry name" value="Caspase-like"/>
    <property type="match status" value="1"/>
</dbReference>
<keyword evidence="5" id="KW-0788">Thiol protease</keyword>
<comment type="similarity">
    <text evidence="1 8">Belongs to the peptidase C14A family.</text>
</comment>
<dbReference type="CDD" id="cd01671">
    <property type="entry name" value="CARD"/>
    <property type="match status" value="1"/>
</dbReference>
<feature type="active site" evidence="7">
    <location>
        <position position="315"/>
    </location>
</feature>
<dbReference type="PROSITE" id="PS50209">
    <property type="entry name" value="CARD"/>
    <property type="match status" value="1"/>
</dbReference>
<dbReference type="GO" id="GO:0006915">
    <property type="term" value="P:apoptotic process"/>
    <property type="evidence" value="ECO:0007669"/>
    <property type="project" value="UniProtKB-KW"/>
</dbReference>
<evidence type="ECO:0000256" key="3">
    <source>
        <dbReference type="ARBA" id="ARBA00022703"/>
    </source>
</evidence>
<dbReference type="InterPro" id="IPR015917">
    <property type="entry name" value="Pept_C14A"/>
</dbReference>
<feature type="compositionally biased region" description="Polar residues" evidence="9">
    <location>
        <begin position="95"/>
        <end position="115"/>
    </location>
</feature>
<dbReference type="InterPro" id="IPR001309">
    <property type="entry name" value="Pept_C14_p20"/>
</dbReference>
<dbReference type="GO" id="GO:0008234">
    <property type="term" value="F:cysteine-type peptidase activity"/>
    <property type="evidence" value="ECO:0007669"/>
    <property type="project" value="UniProtKB-KW"/>
</dbReference>
<dbReference type="SMART" id="SM00115">
    <property type="entry name" value="CASc"/>
    <property type="match status" value="1"/>
</dbReference>
<dbReference type="GO" id="GO:0006508">
    <property type="term" value="P:proteolysis"/>
    <property type="evidence" value="ECO:0007669"/>
    <property type="project" value="UniProtKB-KW"/>
</dbReference>
<dbReference type="PIRSF" id="PIRSF038001">
    <property type="entry name" value="Caspase_ICE"/>
    <property type="match status" value="1"/>
</dbReference>
<dbReference type="InterPro" id="IPR001315">
    <property type="entry name" value="CARD"/>
</dbReference>
<keyword evidence="2" id="KW-0645">Protease</keyword>
<dbReference type="InterPro" id="IPR002138">
    <property type="entry name" value="Pept_C14_p10"/>
</dbReference>
<dbReference type="PANTHER" id="PTHR47901">
    <property type="entry name" value="CASPASE RECRUITMENT DOMAIN-CONTAINING PROTEIN 18"/>
    <property type="match status" value="1"/>
</dbReference>
<evidence type="ECO:0000259" key="12">
    <source>
        <dbReference type="PROSITE" id="PS50209"/>
    </source>
</evidence>
<dbReference type="Gene3D" id="3.40.50.1460">
    <property type="match status" value="1"/>
</dbReference>
<evidence type="ECO:0000256" key="2">
    <source>
        <dbReference type="ARBA" id="ARBA00022670"/>
    </source>
</evidence>
<dbReference type="PROSITE" id="PS01122">
    <property type="entry name" value="CASPASE_CYS"/>
    <property type="match status" value="1"/>
</dbReference>
<keyword evidence="4" id="KW-0378">Hydrolase</keyword>
<dbReference type="InterPro" id="IPR033139">
    <property type="entry name" value="Caspase_cys_AS"/>
</dbReference>
<feature type="active site" evidence="7">
    <location>
        <position position="370"/>
    </location>
</feature>
<dbReference type="SMART" id="SM00114">
    <property type="entry name" value="CARD"/>
    <property type="match status" value="1"/>
</dbReference>
<evidence type="ECO:0000256" key="9">
    <source>
        <dbReference type="SAM" id="MobiDB-lite"/>
    </source>
</evidence>
<dbReference type="InterPro" id="IPR011029">
    <property type="entry name" value="DEATH-like_dom_sf"/>
</dbReference>
<feature type="domain" description="CARD" evidence="12">
    <location>
        <begin position="1"/>
        <end position="91"/>
    </location>
</feature>
<keyword evidence="3" id="KW-0053">Apoptosis</keyword>
<dbReference type="PROSITE" id="PS50208">
    <property type="entry name" value="CASPASE_P20"/>
    <property type="match status" value="1"/>
</dbReference>
<evidence type="ECO:0000256" key="6">
    <source>
        <dbReference type="ARBA" id="ARBA00023145"/>
    </source>
</evidence>
<feature type="domain" description="Caspase family p10" evidence="10">
    <location>
        <begin position="409"/>
        <end position="497"/>
    </location>
</feature>
<dbReference type="InterPro" id="IPR002398">
    <property type="entry name" value="Pept_C14"/>
</dbReference>
<dbReference type="InterPro" id="IPR029030">
    <property type="entry name" value="Caspase-like_dom_sf"/>
</dbReference>
<dbReference type="PROSITE" id="PS50207">
    <property type="entry name" value="CASPASE_P10"/>
    <property type="match status" value="1"/>
</dbReference>
<dbReference type="PANTHER" id="PTHR47901:SF8">
    <property type="entry name" value="CASPASE-3"/>
    <property type="match status" value="1"/>
</dbReference>
<feature type="region of interest" description="Disordered" evidence="9">
    <location>
        <begin position="376"/>
        <end position="410"/>
    </location>
</feature>
<evidence type="ECO:0000256" key="8">
    <source>
        <dbReference type="RuleBase" id="RU003971"/>
    </source>
</evidence>
<accession>A0ABD0K719</accession>
<feature type="region of interest" description="Disordered" evidence="9">
    <location>
        <begin position="189"/>
        <end position="208"/>
    </location>
</feature>
<evidence type="ECO:0000256" key="1">
    <source>
        <dbReference type="ARBA" id="ARBA00010134"/>
    </source>
</evidence>
<dbReference type="SUPFAM" id="SSF47986">
    <property type="entry name" value="DEATH domain"/>
    <property type="match status" value="1"/>
</dbReference>
<dbReference type="Gene3D" id="1.10.533.10">
    <property type="entry name" value="Death Domain, Fas"/>
    <property type="match status" value="1"/>
</dbReference>
<evidence type="ECO:0000259" key="11">
    <source>
        <dbReference type="PROSITE" id="PS50208"/>
    </source>
</evidence>
<evidence type="ECO:0000256" key="7">
    <source>
        <dbReference type="PIRSR" id="PIRSR038001-1"/>
    </source>
</evidence>
<dbReference type="Proteomes" id="UP001519460">
    <property type="component" value="Unassembled WGS sequence"/>
</dbReference>
<sequence>MDFRMREALRKSRIYLVQNVEFENGLLDHLIDQDIFADSMLEYIRAGSERTEKIRRMLDYLVRRPESCFERFLQALTNSGQEHCARKILKNFTKSGPTQASDDTGGQSYPSQWSPEPQDVEMKNAGEMLGFPETETESSVSGYSVAESSASGYPQHNSVESGFSRFSHPVQESCAGSVSEMAISSFVSKGQRVPSEHGDDVTPETPENLQSERTIVGNSVYADQFMSNPDSVYCMESSPRGLALVINNEKFDHLTQRPGSKMDMQRLHQMFKILGFAVCHEVDRTAQGMKDLLRAFSKMEDLDKVHSLVVVILSHGGRGGVIYGKDGHAGQDGYAASHSYITDDQVRDYFSSRHCPSMAGKPKLIIIQACRGKTEDFPVSHPESSSYDTTDSPLHTEGGSMPSSVSSSSSHRTADMADICLIHSAASGYVSYRHPEAGSPFINTLTEVFMQFAGTYHLLDIMTEVTRKLSAQSLTSADLRTVPCTTHMLTKKWFLNPPYIPA</sequence>
<feature type="domain" description="Caspase family p20" evidence="11">
    <location>
        <begin position="239"/>
        <end position="374"/>
    </location>
</feature>
<feature type="region of interest" description="Disordered" evidence="9">
    <location>
        <begin position="95"/>
        <end position="118"/>
    </location>
</feature>
<evidence type="ECO:0000256" key="5">
    <source>
        <dbReference type="ARBA" id="ARBA00022807"/>
    </source>
</evidence>
<keyword evidence="14" id="KW-1185">Reference proteome</keyword>
<dbReference type="CDD" id="cd00032">
    <property type="entry name" value="CASc"/>
    <property type="match status" value="1"/>
</dbReference>